<accession>A0A5R8YNX6</accession>
<comment type="caution">
    <text evidence="3">The sequence shown here is derived from an EMBL/GenBank/DDBJ whole genome shotgun (WGS) entry which is preliminary data.</text>
</comment>
<dbReference type="OrthoDB" id="572497at2"/>
<feature type="transmembrane region" description="Helical" evidence="2">
    <location>
        <begin position="201"/>
        <end position="218"/>
    </location>
</feature>
<reference evidence="3" key="1">
    <citation type="submission" date="2019-05" db="EMBL/GenBank/DDBJ databases">
        <title>Isolation, diversity and antifungal activity of Actinobacteria from wheat.</title>
        <authorList>
            <person name="Yu B."/>
        </authorList>
    </citation>
    <scope>NUCLEOTIDE SEQUENCE [LARGE SCALE GENOMIC DNA]</scope>
    <source>
        <strain evidence="3">NEAU-HEGS1-5</strain>
    </source>
</reference>
<dbReference type="EMBL" id="VANP01000011">
    <property type="protein sequence ID" value="TLP55169.1"/>
    <property type="molecule type" value="Genomic_DNA"/>
</dbReference>
<gene>
    <name evidence="3" type="ORF">FED44_25940</name>
</gene>
<keyword evidence="4" id="KW-1185">Reference proteome</keyword>
<dbReference type="Proteomes" id="UP000309033">
    <property type="component" value="Unassembled WGS sequence"/>
</dbReference>
<evidence type="ECO:0000313" key="3">
    <source>
        <dbReference type="EMBL" id="TLP55169.1"/>
    </source>
</evidence>
<name>A0A5R8YNX6_9ACTN</name>
<sequence>MDWSLRACGRHGHVTYAPDEDALRARLRTETPLGEAWRCLRCGDFTLGPPRGAGPAGDAPVVLRGRALRDAAVLRAIAVFRWAKAVLVLGGAYGVWRFRAHHDAVRRAFDEDLPLIEPLAHRLGWNLDQSGVVHTLRTVLAARTSTLAWIVLALAALAALMLVEGVGLWLLRRWGEYFSVIVTSAFIPVEIYEIAEKVSPFRIVLLLVNIAAVLYIALSKRLFGLRGGRAAHEAERHEASLLEVEQAGLALAGRGDRSDRGGRGDRGDRGDRARPPSGRR</sequence>
<organism evidence="3 4">
    <name type="scientific">Microbispora triticiradicis</name>
    <dbReference type="NCBI Taxonomy" id="2200763"/>
    <lineage>
        <taxon>Bacteria</taxon>
        <taxon>Bacillati</taxon>
        <taxon>Actinomycetota</taxon>
        <taxon>Actinomycetes</taxon>
        <taxon>Streptosporangiales</taxon>
        <taxon>Streptosporangiaceae</taxon>
        <taxon>Microbispora</taxon>
    </lineage>
</organism>
<feature type="transmembrane region" description="Helical" evidence="2">
    <location>
        <begin position="177"/>
        <end position="195"/>
    </location>
</feature>
<protein>
    <submittedName>
        <fullName evidence="3">DUF2127 domain-containing protein</fullName>
    </submittedName>
</protein>
<feature type="transmembrane region" description="Helical" evidence="2">
    <location>
        <begin position="147"/>
        <end position="170"/>
    </location>
</feature>
<dbReference type="AlphaFoldDB" id="A0A5R8YNX6"/>
<keyword evidence="2" id="KW-0812">Transmembrane</keyword>
<dbReference type="Pfam" id="PF09900">
    <property type="entry name" value="DUF2127"/>
    <property type="match status" value="1"/>
</dbReference>
<dbReference type="InterPro" id="IPR021125">
    <property type="entry name" value="DUF2127"/>
</dbReference>
<evidence type="ECO:0000313" key="4">
    <source>
        <dbReference type="Proteomes" id="UP000309033"/>
    </source>
</evidence>
<proteinExistence type="predicted"/>
<evidence type="ECO:0000256" key="2">
    <source>
        <dbReference type="SAM" id="Phobius"/>
    </source>
</evidence>
<evidence type="ECO:0000256" key="1">
    <source>
        <dbReference type="SAM" id="MobiDB-lite"/>
    </source>
</evidence>
<keyword evidence="2" id="KW-1133">Transmembrane helix</keyword>
<keyword evidence="2" id="KW-0472">Membrane</keyword>
<feature type="compositionally biased region" description="Basic and acidic residues" evidence="1">
    <location>
        <begin position="254"/>
        <end position="274"/>
    </location>
</feature>
<feature type="region of interest" description="Disordered" evidence="1">
    <location>
        <begin position="252"/>
        <end position="280"/>
    </location>
</feature>
<feature type="transmembrane region" description="Helical" evidence="2">
    <location>
        <begin position="73"/>
        <end position="96"/>
    </location>
</feature>